<dbReference type="Gene3D" id="2.40.50.100">
    <property type="match status" value="1"/>
</dbReference>
<keyword evidence="3" id="KW-0812">Transmembrane</keyword>
<organism evidence="8 9">
    <name type="scientific">Synergistes jonesii</name>
    <dbReference type="NCBI Taxonomy" id="2754"/>
    <lineage>
        <taxon>Bacteria</taxon>
        <taxon>Thermotogati</taxon>
        <taxon>Synergistota</taxon>
        <taxon>Synergistia</taxon>
        <taxon>Synergistales</taxon>
        <taxon>Synergistaceae</taxon>
        <taxon>Synergistes</taxon>
    </lineage>
</organism>
<dbReference type="GO" id="GO:0022857">
    <property type="term" value="F:transmembrane transporter activity"/>
    <property type="evidence" value="ECO:0007669"/>
    <property type="project" value="InterPro"/>
</dbReference>
<proteinExistence type="inferred from homology"/>
<feature type="domain" description="YknX-like C-terminal permuted SH3-like" evidence="7">
    <location>
        <begin position="320"/>
        <end position="387"/>
    </location>
</feature>
<dbReference type="PATRIC" id="fig|2754.20.peg.1299"/>
<keyword evidence="3" id="KW-1133">Transmembrane helix</keyword>
<dbReference type="RefSeq" id="WP_037974351.1">
    <property type="nucleotide sequence ID" value="NZ_JMKI01000005.1"/>
</dbReference>
<dbReference type="GO" id="GO:0005886">
    <property type="term" value="C:plasma membrane"/>
    <property type="evidence" value="ECO:0007669"/>
    <property type="project" value="TreeGrafter"/>
</dbReference>
<comment type="caution">
    <text evidence="8">The sequence shown here is derived from an EMBL/GenBank/DDBJ whole genome shotgun (WGS) entry which is preliminary data.</text>
</comment>
<dbReference type="GeneID" id="90982683"/>
<keyword evidence="3" id="KW-0472">Membrane</keyword>
<dbReference type="Gene3D" id="1.10.287.470">
    <property type="entry name" value="Helix hairpin bin"/>
    <property type="match status" value="1"/>
</dbReference>
<dbReference type="InterPro" id="IPR058625">
    <property type="entry name" value="MdtA-like_BSH"/>
</dbReference>
<dbReference type="GO" id="GO:0030313">
    <property type="term" value="C:cell envelope"/>
    <property type="evidence" value="ECO:0007669"/>
    <property type="project" value="UniProtKB-SubCell"/>
</dbReference>
<dbReference type="InterPro" id="IPR006143">
    <property type="entry name" value="RND_pump_MFP"/>
</dbReference>
<dbReference type="STRING" id="2754.EH55_10575"/>
<evidence type="ECO:0000256" key="3">
    <source>
        <dbReference type="SAM" id="Phobius"/>
    </source>
</evidence>
<comment type="similarity">
    <text evidence="1">Belongs to the membrane fusion protein (MFP) (TC 8.A.1) family.</text>
</comment>
<dbReference type="Proteomes" id="UP000027665">
    <property type="component" value="Unassembled WGS sequence"/>
</dbReference>
<feature type="transmembrane region" description="Helical" evidence="3">
    <location>
        <begin position="20"/>
        <end position="37"/>
    </location>
</feature>
<evidence type="ECO:0000313" key="8">
    <source>
        <dbReference type="EMBL" id="KEJ93299.1"/>
    </source>
</evidence>
<feature type="domain" description="Multidrug resistance protein MdtA-like alpha-helical hairpin" evidence="4">
    <location>
        <begin position="127"/>
        <end position="194"/>
    </location>
</feature>
<dbReference type="Pfam" id="PF25917">
    <property type="entry name" value="BSH_RND"/>
    <property type="match status" value="1"/>
</dbReference>
<dbReference type="InterPro" id="IPR058626">
    <property type="entry name" value="MdtA-like_b-barrel"/>
</dbReference>
<dbReference type="InterPro" id="IPR058637">
    <property type="entry name" value="YknX-like_C"/>
</dbReference>
<feature type="domain" description="Multidrug resistance protein MdtA-like barrel-sandwich hybrid" evidence="5">
    <location>
        <begin position="87"/>
        <end position="219"/>
    </location>
</feature>
<dbReference type="Pfam" id="PF25876">
    <property type="entry name" value="HH_MFP_RND"/>
    <property type="match status" value="1"/>
</dbReference>
<dbReference type="PANTHER" id="PTHR30158">
    <property type="entry name" value="ACRA/E-RELATED COMPONENT OF DRUG EFFLUX TRANSPORTER"/>
    <property type="match status" value="1"/>
</dbReference>
<dbReference type="Pfam" id="PF25944">
    <property type="entry name" value="Beta-barrel_RND"/>
    <property type="match status" value="1"/>
</dbReference>
<dbReference type="GO" id="GO:0046677">
    <property type="term" value="P:response to antibiotic"/>
    <property type="evidence" value="ECO:0007669"/>
    <property type="project" value="TreeGrafter"/>
</dbReference>
<evidence type="ECO:0000259" key="6">
    <source>
        <dbReference type="Pfam" id="PF25944"/>
    </source>
</evidence>
<reference evidence="8 9" key="1">
    <citation type="submission" date="2014-04" db="EMBL/GenBank/DDBJ databases">
        <title>Draft Genome Sequence of Synergistes jonesii.</title>
        <authorList>
            <person name="Coil D.A."/>
            <person name="Eisen J.A."/>
            <person name="Holland-Moritz H.E."/>
        </authorList>
    </citation>
    <scope>NUCLEOTIDE SEQUENCE [LARGE SCALE GENOMIC DNA]</scope>
    <source>
        <strain evidence="8 9">78-1</strain>
    </source>
</reference>
<evidence type="ECO:0000259" key="5">
    <source>
        <dbReference type="Pfam" id="PF25917"/>
    </source>
</evidence>
<gene>
    <name evidence="8" type="ORF">EH55_10575</name>
</gene>
<accession>A0A073IU37</accession>
<evidence type="ECO:0000256" key="1">
    <source>
        <dbReference type="ARBA" id="ARBA00009477"/>
    </source>
</evidence>
<dbReference type="eggNOG" id="COG0845">
    <property type="taxonomic scope" value="Bacteria"/>
</dbReference>
<dbReference type="Gene3D" id="2.40.420.20">
    <property type="match status" value="1"/>
</dbReference>
<dbReference type="NCBIfam" id="TIGR01730">
    <property type="entry name" value="RND_mfp"/>
    <property type="match status" value="1"/>
</dbReference>
<dbReference type="InterPro" id="IPR058624">
    <property type="entry name" value="MdtA-like_HH"/>
</dbReference>
<dbReference type="EMBL" id="JMKI01000005">
    <property type="protein sequence ID" value="KEJ93299.1"/>
    <property type="molecule type" value="Genomic_DNA"/>
</dbReference>
<dbReference type="AlphaFoldDB" id="A0A073IU37"/>
<dbReference type="Pfam" id="PF25989">
    <property type="entry name" value="YknX_C"/>
    <property type="match status" value="1"/>
</dbReference>
<feature type="domain" description="Multidrug resistance protein MdtA-like beta-barrel" evidence="6">
    <location>
        <begin position="230"/>
        <end position="312"/>
    </location>
</feature>
<dbReference type="Gene3D" id="2.40.30.170">
    <property type="match status" value="1"/>
</dbReference>
<evidence type="ECO:0000259" key="4">
    <source>
        <dbReference type="Pfam" id="PF25876"/>
    </source>
</evidence>
<keyword evidence="9" id="KW-1185">Reference proteome</keyword>
<protein>
    <submittedName>
        <fullName evidence="8">RND transporter</fullName>
    </submittedName>
</protein>
<evidence type="ECO:0000256" key="2">
    <source>
        <dbReference type="SAM" id="Coils"/>
    </source>
</evidence>
<sequence length="406" mass="43280">MQDSQDKGKVELVGRKKADWLKIVVAVAVAAGALYGYKAYIGAKTQAPAQTQAQAAEQLVSVKPVVKTDASQKASEYVGRVEAIQSVLVTPQISGEVARVCFKEGSMVKAGQLLFQIDPLSFQAAVEQRRAELERAKATLDAAEKYFARVQNAEERAVSAAERDNAESAALAGRAAVAQAKAALRLAEINLGYTRVTAPITGKIGAANFTKGNYVTPASGPLATIVQMDPIRVSYTMPDKDYLDQLASFKKNGTVYKTKLILSNGAEFNAQGERDFEGNEVDTSTGTIMMNLRYANGDGTLIPGSMVRVRTKPLKSDVVTAIPQTAVMADQQGDYVYVIGSDDTASAVRVTLGRDLGELREVTQGLAEGQKVATAGLQNLRDGMKVKTADRAYDAQAASGDAEETK</sequence>
<dbReference type="OrthoDB" id="9772050at2"/>
<feature type="coiled-coil region" evidence="2">
    <location>
        <begin position="123"/>
        <end position="163"/>
    </location>
</feature>
<keyword evidence="2" id="KW-0175">Coiled coil</keyword>
<evidence type="ECO:0000259" key="7">
    <source>
        <dbReference type="Pfam" id="PF25989"/>
    </source>
</evidence>
<dbReference type="SUPFAM" id="SSF111369">
    <property type="entry name" value="HlyD-like secretion proteins"/>
    <property type="match status" value="1"/>
</dbReference>
<evidence type="ECO:0000313" key="9">
    <source>
        <dbReference type="Proteomes" id="UP000027665"/>
    </source>
</evidence>
<name>A0A073IU37_9BACT</name>